<accession>A0AAU9JZU6</accession>
<evidence type="ECO:0000313" key="2">
    <source>
        <dbReference type="Proteomes" id="UP001162131"/>
    </source>
</evidence>
<dbReference type="AlphaFoldDB" id="A0AAU9JZU6"/>
<name>A0AAU9JZU6_9CILI</name>
<proteinExistence type="predicted"/>
<dbReference type="EMBL" id="CAJZBQ010000051">
    <property type="protein sequence ID" value="CAG9330640.1"/>
    <property type="molecule type" value="Genomic_DNA"/>
</dbReference>
<reference evidence="1" key="1">
    <citation type="submission" date="2021-09" db="EMBL/GenBank/DDBJ databases">
        <authorList>
            <consortium name="AG Swart"/>
            <person name="Singh M."/>
            <person name="Singh A."/>
            <person name="Seah K."/>
            <person name="Emmerich C."/>
        </authorList>
    </citation>
    <scope>NUCLEOTIDE SEQUENCE</scope>
    <source>
        <strain evidence="1">ATCC30299</strain>
    </source>
</reference>
<protein>
    <submittedName>
        <fullName evidence="1">Uncharacterized protein</fullName>
    </submittedName>
</protein>
<keyword evidence="2" id="KW-1185">Reference proteome</keyword>
<gene>
    <name evidence="1" type="ORF">BSTOLATCC_MIC51221</name>
</gene>
<sequence length="322" mass="37689">MKKTYILNKYGKRNNAAHNLNSDVDYPPKFENRREFIVQDNYPISSPYQLIDNPEVPNLSYLQAPATFMPAFMQEESQISAVKCSSKGCNINATSWCRCKNQYLHFCDEHLGNHIINSPGSHNFRKLLDGSNIQTNSDFLLYMQYKMQLLRDLKEKLVNEVYTEICKLENSLMIFIEKIDQEIASFEFKFNETTQEFQSCYWYKNDDYFNQLPYEAAEFIKENQKTSISEASYETIISEIYKELGCVKNTGFPEISRQNEYEVTNPRPGDRVIPLPPRQYIQIPKPPVYQQFKPYEDLQPGPCLSSYYPSNLETAKFKSKLI</sequence>
<comment type="caution">
    <text evidence="1">The sequence shown here is derived from an EMBL/GenBank/DDBJ whole genome shotgun (WGS) entry which is preliminary data.</text>
</comment>
<evidence type="ECO:0000313" key="1">
    <source>
        <dbReference type="EMBL" id="CAG9330640.1"/>
    </source>
</evidence>
<organism evidence="1 2">
    <name type="scientific">Blepharisma stoltei</name>
    <dbReference type="NCBI Taxonomy" id="1481888"/>
    <lineage>
        <taxon>Eukaryota</taxon>
        <taxon>Sar</taxon>
        <taxon>Alveolata</taxon>
        <taxon>Ciliophora</taxon>
        <taxon>Postciliodesmatophora</taxon>
        <taxon>Heterotrichea</taxon>
        <taxon>Heterotrichida</taxon>
        <taxon>Blepharismidae</taxon>
        <taxon>Blepharisma</taxon>
    </lineage>
</organism>
<dbReference type="Proteomes" id="UP001162131">
    <property type="component" value="Unassembled WGS sequence"/>
</dbReference>